<gene>
    <name evidence="2" type="ORF">ALO_12276</name>
</gene>
<dbReference type="STRING" id="1009370.ALO_12276"/>
<dbReference type="OrthoDB" id="1681369at2"/>
<feature type="transmembrane region" description="Helical" evidence="1">
    <location>
        <begin position="6"/>
        <end position="24"/>
    </location>
</feature>
<dbReference type="AlphaFoldDB" id="F7NK42"/>
<protein>
    <submittedName>
        <fullName evidence="2">Uncharacterized protein</fullName>
    </submittedName>
</protein>
<dbReference type="EMBL" id="AFGF01000107">
    <property type="protein sequence ID" value="EGO63483.1"/>
    <property type="molecule type" value="Genomic_DNA"/>
</dbReference>
<accession>F7NK42</accession>
<evidence type="ECO:0000256" key="1">
    <source>
        <dbReference type="SAM" id="Phobius"/>
    </source>
</evidence>
<evidence type="ECO:0000313" key="2">
    <source>
        <dbReference type="EMBL" id="EGO63483.1"/>
    </source>
</evidence>
<organism evidence="2 3">
    <name type="scientific">Acetonema longum DSM 6540</name>
    <dbReference type="NCBI Taxonomy" id="1009370"/>
    <lineage>
        <taxon>Bacteria</taxon>
        <taxon>Bacillati</taxon>
        <taxon>Bacillota</taxon>
        <taxon>Negativicutes</taxon>
        <taxon>Acetonemataceae</taxon>
        <taxon>Acetonema</taxon>
    </lineage>
</organism>
<proteinExistence type="predicted"/>
<dbReference type="RefSeq" id="WP_004096043.1">
    <property type="nucleotide sequence ID" value="NZ_AFGF01000107.1"/>
</dbReference>
<keyword evidence="1" id="KW-1133">Transmembrane helix</keyword>
<keyword evidence="1" id="KW-0812">Transmembrane</keyword>
<evidence type="ECO:0000313" key="3">
    <source>
        <dbReference type="Proteomes" id="UP000003240"/>
    </source>
</evidence>
<keyword evidence="3" id="KW-1185">Reference proteome</keyword>
<sequence>MNEFRAIVVFVVGVAVGAVGMYFGRPAELRVERVPVVTEKLVTVTNTEVRYVPKSGPGDADVEAKIDQPGVSVRVNDKPYQFSLLQDETQKFEQGKVSLQQTSDINLRIEIQPEDKTKKRSLGTGFLGSEVFGSIGYTPNNHIEYKIIGNRDHQGGMVELRF</sequence>
<reference evidence="2 3" key="1">
    <citation type="journal article" date="2011" name="EMBO J.">
        <title>Structural diversity of bacterial flagellar motors.</title>
        <authorList>
            <person name="Chen S."/>
            <person name="Beeby M."/>
            <person name="Murphy G.E."/>
            <person name="Leadbetter J.R."/>
            <person name="Hendrixson D.R."/>
            <person name="Briegel A."/>
            <person name="Li Z."/>
            <person name="Shi J."/>
            <person name="Tocheva E.I."/>
            <person name="Muller A."/>
            <person name="Dobro M.J."/>
            <person name="Jensen G.J."/>
        </authorList>
    </citation>
    <scope>NUCLEOTIDE SEQUENCE [LARGE SCALE GENOMIC DNA]</scope>
    <source>
        <strain evidence="2 3">DSM 6540</strain>
    </source>
</reference>
<name>F7NK42_9FIRM</name>
<dbReference type="eggNOG" id="ENOG5033926">
    <property type="taxonomic scope" value="Bacteria"/>
</dbReference>
<keyword evidence="1" id="KW-0472">Membrane</keyword>
<comment type="caution">
    <text evidence="2">The sequence shown here is derived from an EMBL/GenBank/DDBJ whole genome shotgun (WGS) entry which is preliminary data.</text>
</comment>
<dbReference type="Proteomes" id="UP000003240">
    <property type="component" value="Unassembled WGS sequence"/>
</dbReference>